<dbReference type="EC" id="2.7.1.180" evidence="1 10"/>
<dbReference type="eggNOG" id="COG1477">
    <property type="taxonomic scope" value="Bacteria"/>
</dbReference>
<keyword evidence="3 10" id="KW-0285">Flavoprotein</keyword>
<evidence type="ECO:0000256" key="12">
    <source>
        <dbReference type="RuleBase" id="RU363002"/>
    </source>
</evidence>
<keyword evidence="12" id="KW-0472">Membrane</keyword>
<dbReference type="AlphaFoldDB" id="I3C2T6"/>
<comment type="catalytic activity">
    <reaction evidence="9 10 12">
        <text>L-threonyl-[protein] + FAD = FMN-L-threonyl-[protein] + AMP + H(+)</text>
        <dbReference type="Rhea" id="RHEA:36847"/>
        <dbReference type="Rhea" id="RHEA-COMP:11060"/>
        <dbReference type="Rhea" id="RHEA-COMP:11061"/>
        <dbReference type="ChEBI" id="CHEBI:15378"/>
        <dbReference type="ChEBI" id="CHEBI:30013"/>
        <dbReference type="ChEBI" id="CHEBI:57692"/>
        <dbReference type="ChEBI" id="CHEBI:74257"/>
        <dbReference type="ChEBI" id="CHEBI:456215"/>
        <dbReference type="EC" id="2.7.1.180"/>
    </reaction>
</comment>
<feature type="binding site" evidence="11">
    <location>
        <position position="287"/>
    </location>
    <ligand>
        <name>Mg(2+)</name>
        <dbReference type="ChEBI" id="CHEBI:18420"/>
    </ligand>
</feature>
<dbReference type="RefSeq" id="WP_008611002.1">
    <property type="nucleotide sequence ID" value="NZ_JH651379.1"/>
</dbReference>
<proteinExistence type="inferred from homology"/>
<dbReference type="PROSITE" id="PS51257">
    <property type="entry name" value="PROKAR_LIPOPROTEIN"/>
    <property type="match status" value="1"/>
</dbReference>
<accession>I3C2T6</accession>
<evidence type="ECO:0000256" key="7">
    <source>
        <dbReference type="ARBA" id="ARBA00022842"/>
    </source>
</evidence>
<evidence type="ECO:0000256" key="9">
    <source>
        <dbReference type="ARBA" id="ARBA00048540"/>
    </source>
</evidence>
<keyword evidence="4 10" id="KW-0808">Transferase</keyword>
<reference evidence="13 14" key="1">
    <citation type="submission" date="2012-02" db="EMBL/GenBank/DDBJ databases">
        <title>Improved High-Quality Draft genome of Joostella marina DSM 19592.</title>
        <authorList>
            <consortium name="US DOE Joint Genome Institute (JGI-PGF)"/>
            <person name="Lucas S."/>
            <person name="Copeland A."/>
            <person name="Lapidus A."/>
            <person name="Bruce D."/>
            <person name="Goodwin L."/>
            <person name="Pitluck S."/>
            <person name="Peters L."/>
            <person name="Chertkov O."/>
            <person name="Ovchinnikova G."/>
            <person name="Kyrpides N."/>
            <person name="Mavromatis K."/>
            <person name="Detter J.C."/>
            <person name="Han C."/>
            <person name="Land M."/>
            <person name="Hauser L."/>
            <person name="Markowitz V."/>
            <person name="Cheng J.-F."/>
            <person name="Hugenholtz P."/>
            <person name="Woyke T."/>
            <person name="Wu D."/>
            <person name="Tindall B."/>
            <person name="Brambilla E."/>
            <person name="Klenk H.-P."/>
            <person name="Eisen J.A."/>
        </authorList>
    </citation>
    <scope>NUCLEOTIDE SEQUENCE [LARGE SCALE GENOMIC DNA]</scope>
    <source>
        <strain evidence="13 14">DSM 19592</strain>
    </source>
</reference>
<dbReference type="PIRSF" id="PIRSF006268">
    <property type="entry name" value="ApbE"/>
    <property type="match status" value="1"/>
</dbReference>
<protein>
    <recommendedName>
        <fullName evidence="2 10">FAD:protein FMN transferase</fullName>
        <ecNumber evidence="1 10">2.7.1.180</ecNumber>
    </recommendedName>
    <alternativeName>
        <fullName evidence="8 10">Flavin transferase</fullName>
    </alternativeName>
</protein>
<keyword evidence="12" id="KW-0997">Cell inner membrane</keyword>
<dbReference type="PANTHER" id="PTHR30040">
    <property type="entry name" value="THIAMINE BIOSYNTHESIS LIPOPROTEIN APBE"/>
    <property type="match status" value="1"/>
</dbReference>
<evidence type="ECO:0000256" key="1">
    <source>
        <dbReference type="ARBA" id="ARBA00011955"/>
    </source>
</evidence>
<comment type="function">
    <text evidence="12">Flavin transferase that catalyzes the transfer of the FMN moiety of FAD and its covalent binding to the hydroxyl group of a threonine residue in a target flavoprotein.</text>
</comment>
<keyword evidence="6 10" id="KW-0274">FAD</keyword>
<feature type="signal peptide" evidence="12">
    <location>
        <begin position="1"/>
        <end position="22"/>
    </location>
</feature>
<dbReference type="OrthoDB" id="9778595at2"/>
<comment type="similarity">
    <text evidence="10 12">Belongs to the ApbE family.</text>
</comment>
<keyword evidence="12" id="KW-0732">Signal</keyword>
<evidence type="ECO:0000256" key="10">
    <source>
        <dbReference type="PIRNR" id="PIRNR006268"/>
    </source>
</evidence>
<evidence type="ECO:0000256" key="5">
    <source>
        <dbReference type="ARBA" id="ARBA00022723"/>
    </source>
</evidence>
<dbReference type="PANTHER" id="PTHR30040:SF2">
    <property type="entry name" value="FAD:PROTEIN FMN TRANSFERASE"/>
    <property type="match status" value="1"/>
</dbReference>
<dbReference type="Pfam" id="PF02424">
    <property type="entry name" value="ApbE"/>
    <property type="match status" value="1"/>
</dbReference>
<evidence type="ECO:0000313" key="14">
    <source>
        <dbReference type="Proteomes" id="UP000004690"/>
    </source>
</evidence>
<dbReference type="GO" id="GO:0005886">
    <property type="term" value="C:plasma membrane"/>
    <property type="evidence" value="ECO:0007669"/>
    <property type="project" value="UniProtKB-SubCell"/>
</dbReference>
<evidence type="ECO:0000256" key="6">
    <source>
        <dbReference type="ARBA" id="ARBA00022827"/>
    </source>
</evidence>
<feature type="binding site" evidence="11">
    <location>
        <position position="164"/>
    </location>
    <ligand>
        <name>Mg(2+)</name>
        <dbReference type="ChEBI" id="CHEBI:18420"/>
    </ligand>
</feature>
<feature type="chain" id="PRO_5005969108" description="FAD:protein FMN transferase" evidence="12">
    <location>
        <begin position="23"/>
        <end position="329"/>
    </location>
</feature>
<evidence type="ECO:0000256" key="3">
    <source>
        <dbReference type="ARBA" id="ARBA00022630"/>
    </source>
</evidence>
<keyword evidence="14" id="KW-1185">Reference proteome</keyword>
<dbReference type="GO" id="GO:0016740">
    <property type="term" value="F:transferase activity"/>
    <property type="evidence" value="ECO:0007669"/>
    <property type="project" value="UniProtKB-UniRule"/>
</dbReference>
<feature type="binding site" evidence="11">
    <location>
        <position position="283"/>
    </location>
    <ligand>
        <name>Mg(2+)</name>
        <dbReference type="ChEBI" id="CHEBI:18420"/>
    </ligand>
</feature>
<keyword evidence="7 10" id="KW-0460">Magnesium</keyword>
<evidence type="ECO:0000256" key="8">
    <source>
        <dbReference type="ARBA" id="ARBA00031306"/>
    </source>
</evidence>
<name>I3C2T6_9FLAO</name>
<dbReference type="STRING" id="926559.JoomaDRAFT_0904"/>
<evidence type="ECO:0000256" key="4">
    <source>
        <dbReference type="ARBA" id="ARBA00022679"/>
    </source>
</evidence>
<comment type="subcellular location">
    <subcellularLocation>
        <location evidence="12">Cell inner membrane</location>
        <topology evidence="12">Lipid-anchor</topology>
        <orientation evidence="12">Periplasmic side</orientation>
    </subcellularLocation>
</comment>
<dbReference type="Gene3D" id="3.10.520.10">
    <property type="entry name" value="ApbE-like domains"/>
    <property type="match status" value="1"/>
</dbReference>
<dbReference type="HOGENOM" id="CLU_044403_0_0_10"/>
<keyword evidence="12 13" id="KW-0449">Lipoprotein</keyword>
<sequence>MIVLFRSIVLLSCFFLASCVSKETNYKISQGDVFGTYYRLQIDSDNDFSKQIDSVFTAIDKAANSYVDHSEISSFNKTGILKKPSPTFLKMLTQAKNYYKTSNGYFSPSLYPIIKYWKEDFKNKSQIDSTTVDSLLKLTSFNNVAFNTNEVRALKKGVKIDLSAMGEGYALDAIASILDKAEVLNYMVEIGGEMKCKGKNSANKVWQVGIENPEIPISQRGDSLMKIVKLNHMALSTSGNYRKFYTDKSGNKYAHILDSKTGYTIKSNLLSVSLLSKSSTTADALATACMSMGIKQAMTFIEETPEIEGFLIFQKDGKLKTWQSNNFPE</sequence>
<comment type="cofactor">
    <cofactor evidence="11">
        <name>Mg(2+)</name>
        <dbReference type="ChEBI" id="CHEBI:18420"/>
    </cofactor>
    <cofactor evidence="11">
        <name>Mn(2+)</name>
        <dbReference type="ChEBI" id="CHEBI:29035"/>
    </cofactor>
    <text evidence="11">Magnesium. Can also use manganese.</text>
</comment>
<evidence type="ECO:0000256" key="11">
    <source>
        <dbReference type="PIRSR" id="PIRSR006268-2"/>
    </source>
</evidence>
<dbReference type="InterPro" id="IPR003374">
    <property type="entry name" value="ApbE-like_sf"/>
</dbReference>
<dbReference type="GO" id="GO:0046872">
    <property type="term" value="F:metal ion binding"/>
    <property type="evidence" value="ECO:0007669"/>
    <property type="project" value="UniProtKB-UniRule"/>
</dbReference>
<keyword evidence="5 10" id="KW-0479">Metal-binding</keyword>
<dbReference type="InterPro" id="IPR024932">
    <property type="entry name" value="ApbE"/>
</dbReference>
<dbReference type="Proteomes" id="UP000004690">
    <property type="component" value="Unassembled WGS sequence"/>
</dbReference>
<organism evidence="13 14">
    <name type="scientific">Galbibacter orientalis DSM 19592</name>
    <dbReference type="NCBI Taxonomy" id="926559"/>
    <lineage>
        <taxon>Bacteria</taxon>
        <taxon>Pseudomonadati</taxon>
        <taxon>Bacteroidota</taxon>
        <taxon>Flavobacteriia</taxon>
        <taxon>Flavobacteriales</taxon>
        <taxon>Flavobacteriaceae</taxon>
        <taxon>Galbibacter</taxon>
    </lineage>
</organism>
<evidence type="ECO:0000313" key="13">
    <source>
        <dbReference type="EMBL" id="EIJ37929.1"/>
    </source>
</evidence>
<gene>
    <name evidence="13" type="ORF">JoomaDRAFT_0904</name>
</gene>
<dbReference type="SUPFAM" id="SSF143631">
    <property type="entry name" value="ApbE-like"/>
    <property type="match status" value="1"/>
</dbReference>
<keyword evidence="12" id="KW-1003">Cell membrane</keyword>
<dbReference type="EMBL" id="JH651379">
    <property type="protein sequence ID" value="EIJ37929.1"/>
    <property type="molecule type" value="Genomic_DNA"/>
</dbReference>
<evidence type="ECO:0000256" key="2">
    <source>
        <dbReference type="ARBA" id="ARBA00016337"/>
    </source>
</evidence>